<dbReference type="Proteomes" id="UP001157439">
    <property type="component" value="Unassembled WGS sequence"/>
</dbReference>
<dbReference type="SMART" id="SM00028">
    <property type="entry name" value="TPR"/>
    <property type="match status" value="2"/>
</dbReference>
<gene>
    <name evidence="1" type="ORF">GCM10007894_18560</name>
    <name evidence="2" type="ORF">GCM10007894_19830</name>
</gene>
<keyword evidence="3" id="KW-1185">Reference proteome</keyword>
<evidence type="ECO:0000313" key="2">
    <source>
        <dbReference type="EMBL" id="GLS84006.1"/>
    </source>
</evidence>
<dbReference type="InterPro" id="IPR019734">
    <property type="entry name" value="TPR_rpt"/>
</dbReference>
<dbReference type="Pfam" id="PF13432">
    <property type="entry name" value="TPR_16"/>
    <property type="match status" value="1"/>
</dbReference>
<evidence type="ECO:0008006" key="4">
    <source>
        <dbReference type="Google" id="ProtNLM"/>
    </source>
</evidence>
<dbReference type="EMBL" id="BSPO01000003">
    <property type="protein sequence ID" value="GLS84006.1"/>
    <property type="molecule type" value="Genomic_DNA"/>
</dbReference>
<reference evidence="2" key="2">
    <citation type="submission" date="2023-01" db="EMBL/GenBank/DDBJ databases">
        <title>Draft genome sequence of Paraferrimonas haliotis strain NBRC 112785.</title>
        <authorList>
            <person name="Sun Q."/>
            <person name="Mori K."/>
        </authorList>
    </citation>
    <scope>NUCLEOTIDE SEQUENCE</scope>
    <source>
        <strain evidence="2">NBRC 112785</strain>
    </source>
</reference>
<protein>
    <recommendedName>
        <fullName evidence="4">Tetratricopeptide repeat protein</fullName>
    </recommendedName>
</protein>
<sequence length="402" mass="45128">MGLALIAPATANECPIDARKSQAVGQSVGKKVQTAFTQYSEEDTAGALETLLEINARDEFDNAYVSRFIGNLYAEQGNIPTAIKYMKIAVDSDMLGGPDHAASLKLYADLMMMEKQFDTAIPTYRAWMDFTCKEDADVYTRIGVALSETKKYDEVIPVADKAIALTKAAGEDPKKGPYQLKLTSYYNTKKYNESIDVLETMIPLFIDDKRLWVQLAQFYLLVEDYKKALATYDIAYLSGYLETDGNVRRLSQLLSQNGSHYRAAKIWEKHMNEGLIPTNEKNLRDLAGFYQRAKEHVTAAKYYGKAAAINNDGELYLKEGILLAQAERYKEAKPIFDKALKAGIDNPGEAHIQLMLAHLSLKEIKSAYKNAKLAAKDKKTKRHADNYISFIEEKARLYGVTL</sequence>
<name>A0AA37WZQ0_9GAMM</name>
<proteinExistence type="predicted"/>
<dbReference type="SUPFAM" id="SSF48452">
    <property type="entry name" value="TPR-like"/>
    <property type="match status" value="1"/>
</dbReference>
<dbReference type="InterPro" id="IPR011990">
    <property type="entry name" value="TPR-like_helical_dom_sf"/>
</dbReference>
<comment type="caution">
    <text evidence="2">The sequence shown here is derived from an EMBL/GenBank/DDBJ whole genome shotgun (WGS) entry which is preliminary data.</text>
</comment>
<reference evidence="2 3" key="1">
    <citation type="journal article" date="2014" name="Int. J. Syst. Evol. Microbiol.">
        <title>Complete genome sequence of Corynebacterium casei LMG S-19264T (=DSM 44701T), isolated from a smear-ripened cheese.</title>
        <authorList>
            <consortium name="US DOE Joint Genome Institute (JGI-PGF)"/>
            <person name="Walter F."/>
            <person name="Albersmeier A."/>
            <person name="Kalinowski J."/>
            <person name="Ruckert C."/>
        </authorList>
    </citation>
    <scope>NUCLEOTIDE SEQUENCE [LARGE SCALE GENOMIC DNA]</scope>
    <source>
        <strain evidence="2 3">NBRC 112785</strain>
    </source>
</reference>
<accession>A0AA37WZQ0</accession>
<dbReference type="Gene3D" id="1.25.40.10">
    <property type="entry name" value="Tetratricopeptide repeat domain"/>
    <property type="match status" value="2"/>
</dbReference>
<dbReference type="EMBL" id="BSPO01000003">
    <property type="protein sequence ID" value="GLS83879.1"/>
    <property type="molecule type" value="Genomic_DNA"/>
</dbReference>
<dbReference type="AlphaFoldDB" id="A0AA37WZQ0"/>
<organism evidence="2 3">
    <name type="scientific">Paraferrimonas haliotis</name>
    <dbReference type="NCBI Taxonomy" id="2013866"/>
    <lineage>
        <taxon>Bacteria</taxon>
        <taxon>Pseudomonadati</taxon>
        <taxon>Pseudomonadota</taxon>
        <taxon>Gammaproteobacteria</taxon>
        <taxon>Alteromonadales</taxon>
        <taxon>Ferrimonadaceae</taxon>
        <taxon>Paraferrimonas</taxon>
    </lineage>
</organism>
<evidence type="ECO:0000313" key="3">
    <source>
        <dbReference type="Proteomes" id="UP001157439"/>
    </source>
</evidence>
<dbReference type="PANTHER" id="PTHR12558">
    <property type="entry name" value="CELL DIVISION CYCLE 16,23,27"/>
    <property type="match status" value="1"/>
</dbReference>
<evidence type="ECO:0000313" key="1">
    <source>
        <dbReference type="EMBL" id="GLS83879.1"/>
    </source>
</evidence>
<dbReference type="PANTHER" id="PTHR12558:SF13">
    <property type="entry name" value="CELL DIVISION CYCLE PROTEIN 27 HOMOLOG"/>
    <property type="match status" value="1"/>
</dbReference>